<dbReference type="AlphaFoldDB" id="A0A4U5P2X9"/>
<proteinExistence type="predicted"/>
<sequence>MRLNLYLKARKNDVSAGVPGKFLHAGESVYPWVENVTLGQDCSCCTLISEKLFLTSPELLAWQGFSRLLLADILMDTGNLTIPHCTLTKYKYMLLCYSMVLVALDPMREILVSAETMEHMRNLLSILSSNASHLPLKAMHQPGLRVDMKAFEIDKVTSRKTIERLLEEFGGASKG</sequence>
<protein>
    <submittedName>
        <fullName evidence="1">Protein prune-like isoform X2</fullName>
    </submittedName>
</protein>
<dbReference type="EMBL" id="RCHU01000904">
    <property type="protein sequence ID" value="TKR89961.1"/>
    <property type="molecule type" value="Genomic_DNA"/>
</dbReference>
<organism evidence="1">
    <name type="scientific">Populus alba</name>
    <name type="common">White poplar</name>
    <dbReference type="NCBI Taxonomy" id="43335"/>
    <lineage>
        <taxon>Eukaryota</taxon>
        <taxon>Viridiplantae</taxon>
        <taxon>Streptophyta</taxon>
        <taxon>Embryophyta</taxon>
        <taxon>Tracheophyta</taxon>
        <taxon>Spermatophyta</taxon>
        <taxon>Magnoliopsida</taxon>
        <taxon>eudicotyledons</taxon>
        <taxon>Gunneridae</taxon>
        <taxon>Pentapetalae</taxon>
        <taxon>rosids</taxon>
        <taxon>fabids</taxon>
        <taxon>Malpighiales</taxon>
        <taxon>Salicaceae</taxon>
        <taxon>Saliceae</taxon>
        <taxon>Populus</taxon>
    </lineage>
</organism>
<gene>
    <name evidence="1" type="ORF">D5086_0000238060</name>
</gene>
<dbReference type="STRING" id="43335.A0A4U5P2X9"/>
<comment type="caution">
    <text evidence="1">The sequence shown here is derived from an EMBL/GenBank/DDBJ whole genome shotgun (WGS) entry which is preliminary data.</text>
</comment>
<evidence type="ECO:0000313" key="1">
    <source>
        <dbReference type="EMBL" id="TKR89961.1"/>
    </source>
</evidence>
<name>A0A4U5P2X9_POPAL</name>
<reference evidence="1" key="1">
    <citation type="submission" date="2018-10" db="EMBL/GenBank/DDBJ databases">
        <title>Population genomic analysis revealed the cold adaptation of white poplar.</title>
        <authorList>
            <person name="Liu Y.-J."/>
        </authorList>
    </citation>
    <scope>NUCLEOTIDE SEQUENCE [LARGE SCALE GENOMIC DNA]</scope>
    <source>
        <strain evidence="1">PAL-ZL1</strain>
    </source>
</reference>
<accession>A0A4U5P2X9</accession>